<dbReference type="Proteomes" id="UP000004459">
    <property type="component" value="Unassembled WGS sequence"/>
</dbReference>
<dbReference type="AlphaFoldDB" id="G9YRH8"/>
<dbReference type="HOGENOM" id="CLU_3233924_0_0_9"/>
<dbReference type="EMBL" id="AGCK01000171">
    <property type="protein sequence ID" value="EHM49382.1"/>
    <property type="molecule type" value="Genomic_DNA"/>
</dbReference>
<proteinExistence type="predicted"/>
<gene>
    <name evidence="1" type="ORF">HMPREF0372_02126</name>
</gene>
<sequence length="43" mass="5321">MFRTRSSRRRVNRACPYLFCTNFTCFFLTNYKNQPMFSINLQF</sequence>
<reference evidence="1 2" key="1">
    <citation type="submission" date="2011-08" db="EMBL/GenBank/DDBJ databases">
        <authorList>
            <person name="Weinstock G."/>
            <person name="Sodergren E."/>
            <person name="Clifton S."/>
            <person name="Fulton L."/>
            <person name="Fulton B."/>
            <person name="Courtney L."/>
            <person name="Fronick C."/>
            <person name="Harrison M."/>
            <person name="Strong C."/>
            <person name="Farmer C."/>
            <person name="Delahaunty K."/>
            <person name="Markovic C."/>
            <person name="Hall O."/>
            <person name="Minx P."/>
            <person name="Tomlinson C."/>
            <person name="Mitreva M."/>
            <person name="Hou S."/>
            <person name="Chen J."/>
            <person name="Wollam A."/>
            <person name="Pepin K.H."/>
            <person name="Johnson M."/>
            <person name="Bhonagiri V."/>
            <person name="Zhang X."/>
            <person name="Suruliraj S."/>
            <person name="Warren W."/>
            <person name="Chinwalla A."/>
            <person name="Mardis E.R."/>
            <person name="Wilson R.K."/>
        </authorList>
    </citation>
    <scope>NUCLEOTIDE SEQUENCE [LARGE SCALE GENOMIC DNA]</scope>
    <source>
        <strain evidence="1 2">ATCC 29863</strain>
    </source>
</reference>
<organism evidence="1 2">
    <name type="scientific">Flavonifractor plautii ATCC 29863</name>
    <dbReference type="NCBI Taxonomy" id="411475"/>
    <lineage>
        <taxon>Bacteria</taxon>
        <taxon>Bacillati</taxon>
        <taxon>Bacillota</taxon>
        <taxon>Clostridia</taxon>
        <taxon>Eubacteriales</taxon>
        <taxon>Oscillospiraceae</taxon>
        <taxon>Flavonifractor</taxon>
    </lineage>
</organism>
<accession>G9YRH8</accession>
<name>G9YRH8_FLAPL</name>
<evidence type="ECO:0000313" key="1">
    <source>
        <dbReference type="EMBL" id="EHM49382.1"/>
    </source>
</evidence>
<evidence type="ECO:0000313" key="2">
    <source>
        <dbReference type="Proteomes" id="UP000004459"/>
    </source>
</evidence>
<comment type="caution">
    <text evidence="1">The sequence shown here is derived from an EMBL/GenBank/DDBJ whole genome shotgun (WGS) entry which is preliminary data.</text>
</comment>
<protein>
    <submittedName>
        <fullName evidence="1">Uncharacterized protein</fullName>
    </submittedName>
</protein>